<reference evidence="2" key="1">
    <citation type="submission" date="2024-04" db="EMBL/GenBank/DDBJ databases">
        <authorList>
            <consortium name="Molecular Ecology Group"/>
        </authorList>
    </citation>
    <scope>NUCLEOTIDE SEQUENCE</scope>
</reference>
<sequence length="24" mass="2695">VPPVPTCQRLPDNECDVTKHPSFD</sequence>
<dbReference type="Proteomes" id="UP001497644">
    <property type="component" value="Chromosome 3"/>
</dbReference>
<accession>A0AAV2NNQ0</accession>
<proteinExistence type="predicted"/>
<dbReference type="EMBL" id="OZ034826">
    <property type="protein sequence ID" value="CAL1682056.1"/>
    <property type="molecule type" value="Genomic_DNA"/>
</dbReference>
<dbReference type="AlphaFoldDB" id="A0AAV2NNQ0"/>
<feature type="region of interest" description="Disordered" evidence="1">
    <location>
        <begin position="1"/>
        <end position="24"/>
    </location>
</feature>
<evidence type="ECO:0000313" key="3">
    <source>
        <dbReference type="Proteomes" id="UP001497644"/>
    </source>
</evidence>
<gene>
    <name evidence="2" type="ORF">LPLAT_LOCUS7947</name>
</gene>
<keyword evidence="3" id="KW-1185">Reference proteome</keyword>
<evidence type="ECO:0000313" key="2">
    <source>
        <dbReference type="EMBL" id="CAL1682056.1"/>
    </source>
</evidence>
<evidence type="ECO:0000256" key="1">
    <source>
        <dbReference type="SAM" id="MobiDB-lite"/>
    </source>
</evidence>
<name>A0AAV2NNQ0_9HYME</name>
<feature type="non-terminal residue" evidence="2">
    <location>
        <position position="1"/>
    </location>
</feature>
<protein>
    <submittedName>
        <fullName evidence="2">Uncharacterized protein</fullName>
    </submittedName>
</protein>
<organism evidence="2 3">
    <name type="scientific">Lasius platythorax</name>
    <dbReference type="NCBI Taxonomy" id="488582"/>
    <lineage>
        <taxon>Eukaryota</taxon>
        <taxon>Metazoa</taxon>
        <taxon>Ecdysozoa</taxon>
        <taxon>Arthropoda</taxon>
        <taxon>Hexapoda</taxon>
        <taxon>Insecta</taxon>
        <taxon>Pterygota</taxon>
        <taxon>Neoptera</taxon>
        <taxon>Endopterygota</taxon>
        <taxon>Hymenoptera</taxon>
        <taxon>Apocrita</taxon>
        <taxon>Aculeata</taxon>
        <taxon>Formicoidea</taxon>
        <taxon>Formicidae</taxon>
        <taxon>Formicinae</taxon>
        <taxon>Lasius</taxon>
        <taxon>Lasius</taxon>
    </lineage>
</organism>